<dbReference type="GO" id="GO:0005886">
    <property type="term" value="C:plasma membrane"/>
    <property type="evidence" value="ECO:0007669"/>
    <property type="project" value="UniProtKB-SubCell"/>
</dbReference>
<dbReference type="HOGENOM" id="CLU_017308_0_0_6"/>
<dbReference type="EC" id="2.7.7.65" evidence="3"/>
<dbReference type="InterPro" id="IPR029787">
    <property type="entry name" value="Nucleotide_cyclase"/>
</dbReference>
<keyword evidence="5" id="KW-1133">Transmembrane helix</keyword>
<keyword evidence="7" id="KW-0614">Plasmid</keyword>
<gene>
    <name evidence="7" type="ORF">Achr_d380</name>
</gene>
<keyword evidence="5" id="KW-0812">Transmembrane</keyword>
<reference evidence="7 8" key="1">
    <citation type="journal article" date="2015" name="PLoS ONE">
        <title>Azotobacter Genomes: The Genome of Azotobacter chroococcum NCIMB 8003 (ATCC 4412).</title>
        <authorList>
            <person name="Robson R.L."/>
            <person name="Jones R."/>
            <person name="Robson R.M."/>
            <person name="Schwartz A."/>
            <person name="Richardson T.H."/>
        </authorList>
    </citation>
    <scope>NUCLEOTIDE SEQUENCE [LARGE SCALE GENOMIC DNA]</scope>
    <source>
        <strain evidence="7 8">NCIMB 8003</strain>
        <plasmid evidence="8">Plasmid pAcX50d</plasmid>
    </source>
</reference>
<dbReference type="Gene3D" id="3.30.70.270">
    <property type="match status" value="1"/>
</dbReference>
<accession>A0A0C4WLA4</accession>
<dbReference type="PROSITE" id="PS50887">
    <property type="entry name" value="GGDEF"/>
    <property type="match status" value="1"/>
</dbReference>
<keyword evidence="5" id="KW-0472">Membrane</keyword>
<dbReference type="InterPro" id="IPR000160">
    <property type="entry name" value="GGDEF_dom"/>
</dbReference>
<dbReference type="EMBL" id="CP010419">
    <property type="protein sequence ID" value="AJE23573.1"/>
    <property type="molecule type" value="Genomic_DNA"/>
</dbReference>
<dbReference type="Proteomes" id="UP000068210">
    <property type="component" value="Plasmid pAcX50d"/>
</dbReference>
<dbReference type="SMART" id="SM00267">
    <property type="entry name" value="GGDEF"/>
    <property type="match status" value="1"/>
</dbReference>
<geneLocation type="plasmid" evidence="7 8">
    <name>pAcX50d</name>
</geneLocation>
<comment type="cofactor">
    <cofactor evidence="1">
        <name>Mg(2+)</name>
        <dbReference type="ChEBI" id="CHEBI:18420"/>
    </cofactor>
</comment>
<dbReference type="FunFam" id="3.30.70.270:FF:000001">
    <property type="entry name" value="Diguanylate cyclase domain protein"/>
    <property type="match status" value="1"/>
</dbReference>
<dbReference type="NCBIfam" id="TIGR00254">
    <property type="entry name" value="GGDEF"/>
    <property type="match status" value="1"/>
</dbReference>
<evidence type="ECO:0000259" key="6">
    <source>
        <dbReference type="PROSITE" id="PS50887"/>
    </source>
</evidence>
<dbReference type="AlphaFoldDB" id="A0A0C4WLA4"/>
<dbReference type="CDD" id="cd01949">
    <property type="entry name" value="GGDEF"/>
    <property type="match status" value="1"/>
</dbReference>
<name>A0A0C4WLA4_9GAMM</name>
<feature type="transmembrane region" description="Helical" evidence="5">
    <location>
        <begin position="339"/>
        <end position="363"/>
    </location>
</feature>
<dbReference type="InterPro" id="IPR043128">
    <property type="entry name" value="Rev_trsase/Diguanyl_cyclase"/>
</dbReference>
<evidence type="ECO:0000256" key="2">
    <source>
        <dbReference type="ARBA" id="ARBA00004533"/>
    </source>
</evidence>
<dbReference type="InterPro" id="IPR050469">
    <property type="entry name" value="Diguanylate_Cyclase"/>
</dbReference>
<dbReference type="Pfam" id="PF00990">
    <property type="entry name" value="GGDEF"/>
    <property type="match status" value="1"/>
</dbReference>
<evidence type="ECO:0000256" key="5">
    <source>
        <dbReference type="SAM" id="Phobius"/>
    </source>
</evidence>
<protein>
    <recommendedName>
        <fullName evidence="3">diguanylate cyclase</fullName>
        <ecNumber evidence="3">2.7.7.65</ecNumber>
    </recommendedName>
</protein>
<sequence length="594" mass="65488">MPAGQTQQSKKNCPSFITSTEVNSSSSFLFRRARIGRHLWCGAVVAILLSCALAASILLHAHQIFAQARQNARLLLDLHLVLEAANRISSERAPSNILMDSDADALADARARLQGFRADTDRALQKVSDHVVPAPLLREVGPRLTEARWLIDLTAMQATPHYGDVQRAIDAMFAAYDAFQEAVAWQASQLIQSDPSLQGPVLRALALCDLRDAAGRLGSHLVAPLASRTGIPPRNLEDRHRTDERVAMQWRLLELDDNPANGKQDMARLQADARVRFTNEGLPLINMLLAEGERATPYSLTPTAFTKRYSATLTPLETWRRIYLDQLVADYQDRKSKAFVLFVVVLASALVIVGLITGIVLLVQLRVLRPLLEASEAVIGLVDERPVTLHLRHHSAKELQVLFDTLDVLKAKLQERADLTRRLKAQAETDELTGLLNRRAFMALGKPRLTTTATGKCAFLILLDLDHFKSINDRHGHPTGDRVLVAVADALRGNVRPGDLVARLGGEEFAILLQAREPTTVLSLAQRLRTALRNLELTTPDGESILVTASFGIAEGSQRTWRQLLSEADVALYAAKHTGRDCIRLSETDTPATT</sequence>
<dbReference type="GO" id="GO:0052621">
    <property type="term" value="F:diguanylate cyclase activity"/>
    <property type="evidence" value="ECO:0007669"/>
    <property type="project" value="UniProtKB-EC"/>
</dbReference>
<comment type="subcellular location">
    <subcellularLocation>
        <location evidence="2">Cell inner membrane</location>
    </subcellularLocation>
</comment>
<comment type="catalytic activity">
    <reaction evidence="4">
        <text>2 GTP = 3',3'-c-di-GMP + 2 diphosphate</text>
        <dbReference type="Rhea" id="RHEA:24898"/>
        <dbReference type="ChEBI" id="CHEBI:33019"/>
        <dbReference type="ChEBI" id="CHEBI:37565"/>
        <dbReference type="ChEBI" id="CHEBI:58805"/>
        <dbReference type="EC" id="2.7.7.65"/>
    </reaction>
</comment>
<evidence type="ECO:0000313" key="7">
    <source>
        <dbReference type="EMBL" id="AJE23573.1"/>
    </source>
</evidence>
<dbReference type="PANTHER" id="PTHR45138">
    <property type="entry name" value="REGULATORY COMPONENTS OF SENSORY TRANSDUCTION SYSTEM"/>
    <property type="match status" value="1"/>
</dbReference>
<evidence type="ECO:0000256" key="4">
    <source>
        <dbReference type="ARBA" id="ARBA00034247"/>
    </source>
</evidence>
<dbReference type="SUPFAM" id="SSF55073">
    <property type="entry name" value="Nucleotide cyclase"/>
    <property type="match status" value="1"/>
</dbReference>
<dbReference type="PANTHER" id="PTHR45138:SF9">
    <property type="entry name" value="DIGUANYLATE CYCLASE DGCM-RELATED"/>
    <property type="match status" value="1"/>
</dbReference>
<evidence type="ECO:0000256" key="3">
    <source>
        <dbReference type="ARBA" id="ARBA00012528"/>
    </source>
</evidence>
<keyword evidence="8" id="KW-1185">Reference proteome</keyword>
<proteinExistence type="predicted"/>
<evidence type="ECO:0000256" key="1">
    <source>
        <dbReference type="ARBA" id="ARBA00001946"/>
    </source>
</evidence>
<feature type="domain" description="GGDEF" evidence="6">
    <location>
        <begin position="456"/>
        <end position="588"/>
    </location>
</feature>
<organism evidence="7 8">
    <name type="scientific">Azotobacter chroococcum NCIMB 8003</name>
    <dbReference type="NCBI Taxonomy" id="1328314"/>
    <lineage>
        <taxon>Bacteria</taxon>
        <taxon>Pseudomonadati</taxon>
        <taxon>Pseudomonadota</taxon>
        <taxon>Gammaproteobacteria</taxon>
        <taxon>Pseudomonadales</taxon>
        <taxon>Pseudomonadaceae</taxon>
        <taxon>Azotobacter</taxon>
    </lineage>
</organism>
<feature type="transmembrane region" description="Helical" evidence="5">
    <location>
        <begin position="39"/>
        <end position="61"/>
    </location>
</feature>
<dbReference type="KEGG" id="acx:Achr_d380"/>
<evidence type="ECO:0000313" key="8">
    <source>
        <dbReference type="Proteomes" id="UP000068210"/>
    </source>
</evidence>